<organism evidence="1 2">
    <name type="scientific">Acinetobacter haemolyticus ATCC 19194</name>
    <dbReference type="NCBI Taxonomy" id="707232"/>
    <lineage>
        <taxon>Bacteria</taxon>
        <taxon>Pseudomonadati</taxon>
        <taxon>Pseudomonadota</taxon>
        <taxon>Gammaproteobacteria</taxon>
        <taxon>Moraxellales</taxon>
        <taxon>Moraxellaceae</taxon>
        <taxon>Acinetobacter</taxon>
    </lineage>
</organism>
<name>D4XN28_ACIHA</name>
<sequence length="40" mass="4783">MLFIYMIFISKKFKRLPVGYEMKLPVSQLFQFAAITKKII</sequence>
<evidence type="ECO:0000313" key="1">
    <source>
        <dbReference type="EMBL" id="EFF83396.1"/>
    </source>
</evidence>
<comment type="caution">
    <text evidence="1">The sequence shown here is derived from an EMBL/GenBank/DDBJ whole genome shotgun (WGS) entry which is preliminary data.</text>
</comment>
<dbReference type="Proteomes" id="UP000003085">
    <property type="component" value="Unassembled WGS sequence"/>
</dbReference>
<proteinExistence type="predicted"/>
<gene>
    <name evidence="1" type="ORF">HMP0015_1120</name>
</gene>
<dbReference type="HOGENOM" id="CLU_3283328_0_0_6"/>
<dbReference type="EMBL" id="ADMT01000112">
    <property type="protein sequence ID" value="EFF83396.1"/>
    <property type="molecule type" value="Genomic_DNA"/>
</dbReference>
<evidence type="ECO:0000313" key="2">
    <source>
        <dbReference type="Proteomes" id="UP000003085"/>
    </source>
</evidence>
<accession>D4XN28</accession>
<protein>
    <submittedName>
        <fullName evidence="1">Uncharacterized protein</fullName>
    </submittedName>
</protein>
<reference evidence="2" key="1">
    <citation type="submission" date="2010-03" db="EMBL/GenBank/DDBJ databases">
        <title>Complete sequence of Mobiluncus curtisii ATCC 43063.</title>
        <authorList>
            <person name="Muzny D."/>
            <person name="Qin X."/>
            <person name="Deng J."/>
            <person name="Jiang H."/>
            <person name="Liu Y."/>
            <person name="Qu J."/>
            <person name="Song X.-Z."/>
            <person name="Zhang L."/>
            <person name="Thornton R."/>
            <person name="Coyle M."/>
            <person name="Francisco L."/>
            <person name="Jackson L."/>
            <person name="Javaid M."/>
            <person name="Korchina V."/>
            <person name="Kovar C."/>
            <person name="Mata R."/>
            <person name="Mathew T."/>
            <person name="Ngo R."/>
            <person name="Nguyen L."/>
            <person name="Nguyen N."/>
            <person name="Okwuonu G."/>
            <person name="Ongeri F."/>
            <person name="Pham C."/>
            <person name="Simmons D."/>
            <person name="Wilczek-Boney K."/>
            <person name="Hale W."/>
            <person name="Jakkamsetti A."/>
            <person name="Pham P."/>
            <person name="Ruth R."/>
            <person name="San Lucas F."/>
            <person name="Warren J."/>
            <person name="Zhang J."/>
            <person name="Zhao Z."/>
            <person name="Zhou C."/>
            <person name="Zhu D."/>
            <person name="Lee S."/>
            <person name="Bess C."/>
            <person name="Blankenburg K."/>
            <person name="Forbes L."/>
            <person name="Fu Q."/>
            <person name="Gubbala S."/>
            <person name="Hirani K."/>
            <person name="Jayaseelan J.C."/>
            <person name="Lara F."/>
            <person name="Munidasa M."/>
            <person name="Palculict T."/>
            <person name="Patil S."/>
            <person name="Pu L.-L."/>
            <person name="Saada N."/>
            <person name="Tang L."/>
            <person name="Weissenberger G."/>
            <person name="Zhu Y."/>
            <person name="Hemphill L."/>
            <person name="Shang Y."/>
            <person name="Youmans B."/>
            <person name="Ayvaz T."/>
            <person name="Ross M."/>
            <person name="Santibanez J."/>
            <person name="Aqrawi P."/>
            <person name="Gross S."/>
            <person name="Joshi V."/>
            <person name="Fowler G."/>
            <person name="Nazareth L."/>
            <person name="Reid J."/>
            <person name="Worley K."/>
            <person name="Petrosino J."/>
            <person name="Highlander S."/>
            <person name="Gibbs R."/>
            <person name="Gibbs R."/>
        </authorList>
    </citation>
    <scope>NUCLEOTIDE SEQUENCE [LARGE SCALE GENOMIC DNA]</scope>
    <source>
        <strain evidence="2">ATCC 19194</strain>
    </source>
</reference>
<dbReference type="AlphaFoldDB" id="D4XN28"/>